<dbReference type="Pfam" id="PF17853">
    <property type="entry name" value="GGDEF_2"/>
    <property type="match status" value="1"/>
</dbReference>
<evidence type="ECO:0000313" key="7">
    <source>
        <dbReference type="EMBL" id="MFH5241828.1"/>
    </source>
</evidence>
<dbReference type="Pfam" id="PF13556">
    <property type="entry name" value="HTH_30"/>
    <property type="match status" value="1"/>
</dbReference>
<comment type="similarity">
    <text evidence="1">Belongs to the CdaR family.</text>
</comment>
<dbReference type="PANTHER" id="PTHR33744:SF1">
    <property type="entry name" value="DNA-BINDING TRANSCRIPTIONAL ACTIVATOR ADER"/>
    <property type="match status" value="1"/>
</dbReference>
<dbReference type="EMBL" id="JBIMSP010000009">
    <property type="protein sequence ID" value="MFH5241828.1"/>
    <property type="molecule type" value="Genomic_DNA"/>
</dbReference>
<dbReference type="EMBL" id="JBIMSO010000001">
    <property type="protein sequence ID" value="MFH5206674.1"/>
    <property type="molecule type" value="Genomic_DNA"/>
</dbReference>
<dbReference type="InterPro" id="IPR012914">
    <property type="entry name" value="PucR_dom"/>
</dbReference>
<dbReference type="Pfam" id="PF07905">
    <property type="entry name" value="PucR"/>
    <property type="match status" value="1"/>
</dbReference>
<dbReference type="InterPro" id="IPR051448">
    <property type="entry name" value="CdaR-like_regulators"/>
</dbReference>
<sequence length="509" mass="53580">MVNVPVAWVLGQSDLALALKGGSAGVEREINLALATELPNPFRWLSGGELLLTTGIRLADTSEERVAYLRGLDACNVAAVGFGTGLTHPTVPDDLVRAADEIGLPLFEVPLRTPFAAVVKRVTARLAEQQYDAVLRASRAQPRMTRAVVFGGAQAIVRELARSLASKVLVLDPSGRVVESHPKSLDAALLAEIKEALASDTSTASSSVSLDKTGAAITHQRISVGSDDHGDLVVVSKLPLSHIDQILLGHANSLLALDFEKPARLQAAQNKLNSHALGLLLSTEADLAPAWAQLAAAADSRNNIRVLAASCETASATKVVAAALEEAMSRAGHSLFMQSNDRQVIVVLPGSEDAAFARRVSTGISSSVRKLIRVGVSGVHPVDQVVAAVDNAKLAASAAERGGLPLEFSALTGQALLSFDASRRILNAVADTMLTPVEDYDRSNGTELLASLRAFLEANGHWESAAAATGVHRHTLRKRISQTEALLGCNLDIARVRAELLLAIMARGS</sequence>
<evidence type="ECO:0000256" key="1">
    <source>
        <dbReference type="ARBA" id="ARBA00006754"/>
    </source>
</evidence>
<evidence type="ECO:0000259" key="2">
    <source>
        <dbReference type="Pfam" id="PF07905"/>
    </source>
</evidence>
<feature type="domain" description="PucR C-terminal helix-turn-helix" evidence="3">
    <location>
        <begin position="448"/>
        <end position="505"/>
    </location>
</feature>
<dbReference type="InterPro" id="IPR041522">
    <property type="entry name" value="CdaR_GGDEF"/>
</dbReference>
<accession>A0ABW7JHH0</accession>
<dbReference type="Proteomes" id="UP001609175">
    <property type="component" value="Unassembled WGS sequence"/>
</dbReference>
<dbReference type="Proteomes" id="UP001609219">
    <property type="component" value="Unassembled WGS sequence"/>
</dbReference>
<comment type="caution">
    <text evidence="5">The sequence shown here is derived from an EMBL/GenBank/DDBJ whole genome shotgun (WGS) entry which is preliminary data.</text>
</comment>
<dbReference type="RefSeq" id="WP_395112068.1">
    <property type="nucleotide sequence ID" value="NZ_JBIMSN010000062.1"/>
</dbReference>
<protein>
    <submittedName>
        <fullName evidence="5">PucR family transcriptional regulator</fullName>
    </submittedName>
</protein>
<feature type="domain" description="CdaR GGDEF-like" evidence="4">
    <location>
        <begin position="292"/>
        <end position="397"/>
    </location>
</feature>
<dbReference type="InterPro" id="IPR025736">
    <property type="entry name" value="PucR_C-HTH_dom"/>
</dbReference>
<evidence type="ECO:0000259" key="3">
    <source>
        <dbReference type="Pfam" id="PF13556"/>
    </source>
</evidence>
<feature type="domain" description="Purine catabolism PurC-like" evidence="2">
    <location>
        <begin position="10"/>
        <end position="125"/>
    </location>
</feature>
<evidence type="ECO:0000313" key="10">
    <source>
        <dbReference type="Proteomes" id="UP001609219"/>
    </source>
</evidence>
<dbReference type="Gene3D" id="1.10.10.2840">
    <property type="entry name" value="PucR C-terminal helix-turn-helix domain"/>
    <property type="match status" value="1"/>
</dbReference>
<evidence type="ECO:0000313" key="6">
    <source>
        <dbReference type="EMBL" id="MFH5230041.1"/>
    </source>
</evidence>
<dbReference type="Proteomes" id="UP001609176">
    <property type="component" value="Unassembled WGS sequence"/>
</dbReference>
<evidence type="ECO:0000313" key="8">
    <source>
        <dbReference type="Proteomes" id="UP001609175"/>
    </source>
</evidence>
<evidence type="ECO:0000313" key="5">
    <source>
        <dbReference type="EMBL" id="MFH5206674.1"/>
    </source>
</evidence>
<gene>
    <name evidence="7" type="ORF">ACHIPV_08000</name>
    <name evidence="5" type="ORF">ACHIPZ_00270</name>
    <name evidence="6" type="ORF">ACHIRB_15870</name>
</gene>
<dbReference type="PANTHER" id="PTHR33744">
    <property type="entry name" value="CARBOHYDRATE DIACID REGULATOR"/>
    <property type="match status" value="1"/>
</dbReference>
<dbReference type="EMBL" id="JBIMSN010000062">
    <property type="protein sequence ID" value="MFH5230041.1"/>
    <property type="molecule type" value="Genomic_DNA"/>
</dbReference>
<organism evidence="5 8">
    <name type="scientific">Antrihabitans spumae</name>
    <dbReference type="NCBI Taxonomy" id="3373370"/>
    <lineage>
        <taxon>Bacteria</taxon>
        <taxon>Bacillati</taxon>
        <taxon>Actinomycetota</taxon>
        <taxon>Actinomycetes</taxon>
        <taxon>Mycobacteriales</taxon>
        <taxon>Nocardiaceae</taxon>
        <taxon>Antrihabitans</taxon>
    </lineage>
</organism>
<keyword evidence="10" id="KW-1185">Reference proteome</keyword>
<evidence type="ECO:0000259" key="4">
    <source>
        <dbReference type="Pfam" id="PF17853"/>
    </source>
</evidence>
<proteinExistence type="inferred from homology"/>
<evidence type="ECO:0000313" key="9">
    <source>
        <dbReference type="Proteomes" id="UP001609176"/>
    </source>
</evidence>
<reference evidence="8 9" key="1">
    <citation type="submission" date="2024-10" db="EMBL/GenBank/DDBJ databases">
        <authorList>
            <person name="Riesco R."/>
        </authorList>
    </citation>
    <scope>NUCLEOTIDE SEQUENCE [LARGE SCALE GENOMIC DNA]</scope>
    <source>
        <strain evidence="7 9">NCIMB 15448</strain>
        <strain evidence="5 8">NCIMB 15449</strain>
        <strain evidence="6 10">NCIMB 15450</strain>
    </source>
</reference>
<name>A0ABW7JHH0_9NOCA</name>
<dbReference type="InterPro" id="IPR042070">
    <property type="entry name" value="PucR_C-HTH_sf"/>
</dbReference>